<dbReference type="PANTHER" id="PTHR36595:SF1">
    <property type="entry name" value="TRANSMEMBRANE PROTEIN"/>
    <property type="match status" value="1"/>
</dbReference>
<dbReference type="AlphaFoldDB" id="A0AAW2QW51"/>
<organism evidence="3">
    <name type="scientific">Sesamum calycinum</name>
    <dbReference type="NCBI Taxonomy" id="2727403"/>
    <lineage>
        <taxon>Eukaryota</taxon>
        <taxon>Viridiplantae</taxon>
        <taxon>Streptophyta</taxon>
        <taxon>Embryophyta</taxon>
        <taxon>Tracheophyta</taxon>
        <taxon>Spermatophyta</taxon>
        <taxon>Magnoliopsida</taxon>
        <taxon>eudicotyledons</taxon>
        <taxon>Gunneridae</taxon>
        <taxon>Pentapetalae</taxon>
        <taxon>asterids</taxon>
        <taxon>lamiids</taxon>
        <taxon>Lamiales</taxon>
        <taxon>Pedaliaceae</taxon>
        <taxon>Sesamum</taxon>
    </lineage>
</organism>
<reference evidence="3" key="2">
    <citation type="journal article" date="2024" name="Plant">
        <title>Genomic evolution and insights into agronomic trait innovations of Sesamum species.</title>
        <authorList>
            <person name="Miao H."/>
            <person name="Wang L."/>
            <person name="Qu L."/>
            <person name="Liu H."/>
            <person name="Sun Y."/>
            <person name="Le M."/>
            <person name="Wang Q."/>
            <person name="Wei S."/>
            <person name="Zheng Y."/>
            <person name="Lin W."/>
            <person name="Duan Y."/>
            <person name="Cao H."/>
            <person name="Xiong S."/>
            <person name="Wang X."/>
            <person name="Wei L."/>
            <person name="Li C."/>
            <person name="Ma Q."/>
            <person name="Ju M."/>
            <person name="Zhao R."/>
            <person name="Li G."/>
            <person name="Mu C."/>
            <person name="Tian Q."/>
            <person name="Mei H."/>
            <person name="Zhang T."/>
            <person name="Gao T."/>
            <person name="Zhang H."/>
        </authorList>
    </citation>
    <scope>NUCLEOTIDE SEQUENCE</scope>
    <source>
        <strain evidence="3">KEN8</strain>
    </source>
</reference>
<proteinExistence type="predicted"/>
<comment type="caution">
    <text evidence="3">The sequence shown here is derived from an EMBL/GenBank/DDBJ whole genome shotgun (WGS) entry which is preliminary data.</text>
</comment>
<sequence>MLDLTIELIGLAASNSLAVFCFCNLIIAILLVGSSKPSSQFDEGKPNALPTTEEEKVSSVSIDMVDNEEETLDQKQEYDDDDELRKRVEDFIEKINRGWRAEKLKTYSLGQ</sequence>
<dbReference type="PANTHER" id="PTHR36595">
    <property type="entry name" value="TRANSMEMBRANE PROTEIN"/>
    <property type="match status" value="1"/>
</dbReference>
<keyword evidence="2" id="KW-0472">Membrane</keyword>
<gene>
    <name evidence="3" type="ORF">Scaly_0843400</name>
</gene>
<feature type="transmembrane region" description="Helical" evidence="2">
    <location>
        <begin position="12"/>
        <end position="32"/>
    </location>
</feature>
<protein>
    <submittedName>
        <fullName evidence="3">Uncharacterized protein</fullName>
    </submittedName>
</protein>
<accession>A0AAW2QW51</accession>
<name>A0AAW2QW51_9LAMI</name>
<evidence type="ECO:0000313" key="3">
    <source>
        <dbReference type="EMBL" id="KAL0371618.1"/>
    </source>
</evidence>
<evidence type="ECO:0000256" key="2">
    <source>
        <dbReference type="SAM" id="Phobius"/>
    </source>
</evidence>
<reference evidence="3" key="1">
    <citation type="submission" date="2020-06" db="EMBL/GenBank/DDBJ databases">
        <authorList>
            <person name="Li T."/>
            <person name="Hu X."/>
            <person name="Zhang T."/>
            <person name="Song X."/>
            <person name="Zhang H."/>
            <person name="Dai N."/>
            <person name="Sheng W."/>
            <person name="Hou X."/>
            <person name="Wei L."/>
        </authorList>
    </citation>
    <scope>NUCLEOTIDE SEQUENCE</scope>
    <source>
        <strain evidence="3">KEN8</strain>
        <tissue evidence="3">Leaf</tissue>
    </source>
</reference>
<dbReference type="EMBL" id="JACGWM010000005">
    <property type="protein sequence ID" value="KAL0371618.1"/>
    <property type="molecule type" value="Genomic_DNA"/>
</dbReference>
<evidence type="ECO:0000256" key="1">
    <source>
        <dbReference type="SAM" id="MobiDB-lite"/>
    </source>
</evidence>
<keyword evidence="2" id="KW-0812">Transmembrane</keyword>
<keyword evidence="2" id="KW-1133">Transmembrane helix</keyword>
<feature type="region of interest" description="Disordered" evidence="1">
    <location>
        <begin position="36"/>
        <end position="76"/>
    </location>
</feature>